<dbReference type="EMBL" id="CAJNOE010000667">
    <property type="protein sequence ID" value="CAF1304693.1"/>
    <property type="molecule type" value="Genomic_DNA"/>
</dbReference>
<evidence type="ECO:0000313" key="2">
    <source>
        <dbReference type="EMBL" id="CAF4230418.1"/>
    </source>
</evidence>
<accession>A0A815E0B0</accession>
<dbReference type="EMBL" id="CAJOBB010009575">
    <property type="protein sequence ID" value="CAF4230418.1"/>
    <property type="molecule type" value="Genomic_DNA"/>
</dbReference>
<evidence type="ECO:0000313" key="1">
    <source>
        <dbReference type="EMBL" id="CAF1304693.1"/>
    </source>
</evidence>
<organism evidence="1 3">
    <name type="scientific">Adineta steineri</name>
    <dbReference type="NCBI Taxonomy" id="433720"/>
    <lineage>
        <taxon>Eukaryota</taxon>
        <taxon>Metazoa</taxon>
        <taxon>Spiralia</taxon>
        <taxon>Gnathifera</taxon>
        <taxon>Rotifera</taxon>
        <taxon>Eurotatoria</taxon>
        <taxon>Bdelloidea</taxon>
        <taxon>Adinetida</taxon>
        <taxon>Adinetidae</taxon>
        <taxon>Adineta</taxon>
    </lineage>
</organism>
<comment type="caution">
    <text evidence="1">The sequence shown here is derived from an EMBL/GenBank/DDBJ whole genome shotgun (WGS) entry which is preliminary data.</text>
</comment>
<dbReference type="Proteomes" id="UP000663860">
    <property type="component" value="Unassembled WGS sequence"/>
</dbReference>
<dbReference type="AlphaFoldDB" id="A0A815E0B0"/>
<sequence length="129" mass="14689">MQVVRSTLSSTLPNNNGTHIITSVSKGIDFILVLEMNDKKNYNEMNSILEKLCKYFIEPHASFLSTEDQQTINILKLNIFIQNAKLRSFGKTNNLRDGCQNTEGYILGNRNSIPLSYVLHPLKCIYYGD</sequence>
<evidence type="ECO:0000313" key="3">
    <source>
        <dbReference type="Proteomes" id="UP000663860"/>
    </source>
</evidence>
<dbReference type="Proteomes" id="UP000663868">
    <property type="component" value="Unassembled WGS sequence"/>
</dbReference>
<proteinExistence type="predicted"/>
<reference evidence="1" key="1">
    <citation type="submission" date="2021-02" db="EMBL/GenBank/DDBJ databases">
        <authorList>
            <person name="Nowell W R."/>
        </authorList>
    </citation>
    <scope>NUCLEOTIDE SEQUENCE</scope>
</reference>
<protein>
    <submittedName>
        <fullName evidence="1">Uncharacterized protein</fullName>
    </submittedName>
</protein>
<name>A0A815E0B0_9BILA</name>
<gene>
    <name evidence="1" type="ORF">IZO911_LOCUS34260</name>
    <name evidence="2" type="ORF">KXQ929_LOCUS41704</name>
</gene>